<dbReference type="InterPro" id="IPR015853">
    <property type="entry name" value="ABC_transpr_FbpC"/>
</dbReference>
<evidence type="ECO:0000256" key="9">
    <source>
        <dbReference type="ARBA" id="ARBA00023065"/>
    </source>
</evidence>
<sequence length="277" mass="29512">MDIKLEGVSVSFPGFGIAGLSLSAGDGSFTSIVGPSGCGKTTVLRVIAGLQPTSSGRVLFSGRDVTFSEPEERNAGFVFQQDSLFTHMSVAENVAFGPRMRKLPGIEKIVEAALATVHLSGFGSRSVDSLSGGERKRVAIARAIASKPAVLLLDEPMNGLDAKLRERMKALLRELRESTGITVILVTHDIDEAFSISDKIVVMNNGSVEQAGTPLEIFTEPATVFVRDFVSDYVIAEGTASSTGGKAFIEGSFRIPSGGRKPGKKAYVNIKKGSWRW</sequence>
<evidence type="ECO:0000256" key="15">
    <source>
        <dbReference type="ARBA" id="ARBA00047936"/>
    </source>
</evidence>
<evidence type="ECO:0000256" key="6">
    <source>
        <dbReference type="ARBA" id="ARBA00022741"/>
    </source>
</evidence>
<evidence type="ECO:0000256" key="11">
    <source>
        <dbReference type="ARBA" id="ARBA00038307"/>
    </source>
</evidence>
<keyword evidence="4" id="KW-0410">Iron transport</keyword>
<comment type="subcellular location">
    <subcellularLocation>
        <location evidence="1">Cell membrane</location>
    </subcellularLocation>
</comment>
<dbReference type="GO" id="GO:1901238">
    <property type="term" value="F:ABC-type tungstate transporter activity"/>
    <property type="evidence" value="ECO:0007669"/>
    <property type="project" value="UniProtKB-EC"/>
</dbReference>
<dbReference type="SMART" id="SM00382">
    <property type="entry name" value="AAA"/>
    <property type="match status" value="1"/>
</dbReference>
<keyword evidence="9" id="KW-0406">Ion transport</keyword>
<evidence type="ECO:0000259" key="17">
    <source>
        <dbReference type="PROSITE" id="PS50893"/>
    </source>
</evidence>
<dbReference type="Pfam" id="PF00005">
    <property type="entry name" value="ABC_tran"/>
    <property type="match status" value="1"/>
</dbReference>
<dbReference type="InterPro" id="IPR003593">
    <property type="entry name" value="AAA+_ATPase"/>
</dbReference>
<accession>A0A8T3YLY9</accession>
<evidence type="ECO:0000313" key="18">
    <source>
        <dbReference type="EMBL" id="MBI4209921.1"/>
    </source>
</evidence>
<evidence type="ECO:0000256" key="8">
    <source>
        <dbReference type="ARBA" id="ARBA00023004"/>
    </source>
</evidence>
<evidence type="ECO:0000313" key="19">
    <source>
        <dbReference type="Proteomes" id="UP000732298"/>
    </source>
</evidence>
<name>A0A8T3YLY9_9ARCH</name>
<reference evidence="18" key="1">
    <citation type="submission" date="2020-07" db="EMBL/GenBank/DDBJ databases">
        <title>Huge and variable diversity of episymbiotic CPR bacteria and DPANN archaea in groundwater ecosystems.</title>
        <authorList>
            <person name="He C.Y."/>
            <person name="Keren R."/>
            <person name="Whittaker M."/>
            <person name="Farag I.F."/>
            <person name="Doudna J."/>
            <person name="Cate J.H.D."/>
            <person name="Banfield J.F."/>
        </authorList>
    </citation>
    <scope>NUCLEOTIDE SEQUENCE</scope>
    <source>
        <strain evidence="18">NC_groundwater_1296_Ag_S-0.2um_52_80</strain>
    </source>
</reference>
<evidence type="ECO:0000256" key="3">
    <source>
        <dbReference type="ARBA" id="ARBA00022475"/>
    </source>
</evidence>
<evidence type="ECO:0000256" key="12">
    <source>
        <dbReference type="ARBA" id="ARBA00038781"/>
    </source>
</evidence>
<dbReference type="EMBL" id="JACQPB010000002">
    <property type="protein sequence ID" value="MBI4209921.1"/>
    <property type="molecule type" value="Genomic_DNA"/>
</dbReference>
<evidence type="ECO:0000256" key="10">
    <source>
        <dbReference type="ARBA" id="ARBA00023136"/>
    </source>
</evidence>
<evidence type="ECO:0000256" key="1">
    <source>
        <dbReference type="ARBA" id="ARBA00004236"/>
    </source>
</evidence>
<dbReference type="PANTHER" id="PTHR42781">
    <property type="entry name" value="SPERMIDINE/PUTRESCINE IMPORT ATP-BINDING PROTEIN POTA"/>
    <property type="match status" value="1"/>
</dbReference>
<organism evidence="18 19">
    <name type="scientific">Candidatus Iainarchaeum sp</name>
    <dbReference type="NCBI Taxonomy" id="3101447"/>
    <lineage>
        <taxon>Archaea</taxon>
        <taxon>Candidatus Iainarchaeota</taxon>
        <taxon>Candidatus Iainarchaeia</taxon>
        <taxon>Candidatus Iainarchaeales</taxon>
        <taxon>Candidatus Iainarchaeaceae</taxon>
        <taxon>Candidatus Iainarchaeum</taxon>
    </lineage>
</organism>
<comment type="function">
    <text evidence="16">Part of the ABC transporter complex WtpABC involved in molybdate/tungstate import. Responsible for energy coupling to the transport system.</text>
</comment>
<evidence type="ECO:0000256" key="5">
    <source>
        <dbReference type="ARBA" id="ARBA00022505"/>
    </source>
</evidence>
<keyword evidence="3" id="KW-1003">Cell membrane</keyword>
<evidence type="ECO:0000256" key="16">
    <source>
        <dbReference type="ARBA" id="ARBA00057369"/>
    </source>
</evidence>
<dbReference type="GO" id="GO:0005524">
    <property type="term" value="F:ATP binding"/>
    <property type="evidence" value="ECO:0007669"/>
    <property type="project" value="UniProtKB-KW"/>
</dbReference>
<evidence type="ECO:0000256" key="14">
    <source>
        <dbReference type="ARBA" id="ARBA00041133"/>
    </source>
</evidence>
<comment type="subunit">
    <text evidence="12">The complex is composed of two ATP-binding proteins (WtpC), two transmembrane proteins (WtpB) and a solute-binding protein (WtpA).</text>
</comment>
<dbReference type="FunFam" id="3.40.50.300:FF:000425">
    <property type="entry name" value="Probable ABC transporter, ATP-binding subunit"/>
    <property type="match status" value="1"/>
</dbReference>
<dbReference type="Proteomes" id="UP000732298">
    <property type="component" value="Unassembled WGS sequence"/>
</dbReference>
<evidence type="ECO:0000256" key="13">
    <source>
        <dbReference type="ARBA" id="ARBA00039025"/>
    </source>
</evidence>
<dbReference type="InterPro" id="IPR050093">
    <property type="entry name" value="ABC_SmlMolc_Importer"/>
</dbReference>
<feature type="domain" description="ABC transporter" evidence="17">
    <location>
        <begin position="3"/>
        <end position="230"/>
    </location>
</feature>
<protein>
    <recommendedName>
        <fullName evidence="14">Molybdate/tungstate import ATP-binding protein WtpC</fullName>
        <ecNumber evidence="13">7.3.2.6</ecNumber>
    </recommendedName>
</protein>
<comment type="caution">
    <text evidence="18">The sequence shown here is derived from an EMBL/GenBank/DDBJ whole genome shotgun (WGS) entry which is preliminary data.</text>
</comment>
<evidence type="ECO:0000256" key="2">
    <source>
        <dbReference type="ARBA" id="ARBA00022448"/>
    </source>
</evidence>
<keyword evidence="7 18" id="KW-0067">ATP-binding</keyword>
<dbReference type="PANTHER" id="PTHR42781:SF4">
    <property type="entry name" value="SPERMIDINE_PUTRESCINE IMPORT ATP-BINDING PROTEIN POTA"/>
    <property type="match status" value="1"/>
</dbReference>
<evidence type="ECO:0000256" key="4">
    <source>
        <dbReference type="ARBA" id="ARBA00022496"/>
    </source>
</evidence>
<dbReference type="GO" id="GO:0005886">
    <property type="term" value="C:plasma membrane"/>
    <property type="evidence" value="ECO:0007669"/>
    <property type="project" value="UniProtKB-SubCell"/>
</dbReference>
<dbReference type="PROSITE" id="PS00211">
    <property type="entry name" value="ABC_TRANSPORTER_1"/>
    <property type="match status" value="1"/>
</dbReference>
<dbReference type="InterPro" id="IPR027417">
    <property type="entry name" value="P-loop_NTPase"/>
</dbReference>
<comment type="similarity">
    <text evidence="11">Belongs to the ABC transporter superfamily. Sulfate/tungstate importer (TC 3.A.1.6) family.</text>
</comment>
<comment type="catalytic activity">
    <reaction evidence="15">
        <text>tungstate(in) + ATP + H2O = tungstate(out) + ADP + phosphate + H(+)</text>
        <dbReference type="Rhea" id="RHEA:35027"/>
        <dbReference type="ChEBI" id="CHEBI:15377"/>
        <dbReference type="ChEBI" id="CHEBI:15378"/>
        <dbReference type="ChEBI" id="CHEBI:30616"/>
        <dbReference type="ChEBI" id="CHEBI:43474"/>
        <dbReference type="ChEBI" id="CHEBI:46502"/>
        <dbReference type="ChEBI" id="CHEBI:456216"/>
        <dbReference type="EC" id="7.3.2.6"/>
    </reaction>
</comment>
<dbReference type="Gene3D" id="3.40.50.300">
    <property type="entry name" value="P-loop containing nucleotide triphosphate hydrolases"/>
    <property type="match status" value="1"/>
</dbReference>
<dbReference type="AlphaFoldDB" id="A0A8T3YLY9"/>
<dbReference type="GO" id="GO:0015408">
    <property type="term" value="F:ABC-type ferric iron transporter activity"/>
    <property type="evidence" value="ECO:0007669"/>
    <property type="project" value="InterPro"/>
</dbReference>
<evidence type="ECO:0000256" key="7">
    <source>
        <dbReference type="ARBA" id="ARBA00022840"/>
    </source>
</evidence>
<keyword evidence="5" id="KW-0500">Molybdenum</keyword>
<dbReference type="InterPro" id="IPR017871">
    <property type="entry name" value="ABC_transporter-like_CS"/>
</dbReference>
<dbReference type="SUPFAM" id="SSF52540">
    <property type="entry name" value="P-loop containing nucleoside triphosphate hydrolases"/>
    <property type="match status" value="1"/>
</dbReference>
<keyword evidence="10" id="KW-0472">Membrane</keyword>
<dbReference type="GO" id="GO:0016887">
    <property type="term" value="F:ATP hydrolysis activity"/>
    <property type="evidence" value="ECO:0007669"/>
    <property type="project" value="InterPro"/>
</dbReference>
<dbReference type="CDD" id="cd03259">
    <property type="entry name" value="ABC_Carb_Solutes_like"/>
    <property type="match status" value="1"/>
</dbReference>
<dbReference type="EC" id="7.3.2.6" evidence="13"/>
<keyword evidence="2" id="KW-0813">Transport</keyword>
<keyword evidence="6" id="KW-0547">Nucleotide-binding</keyword>
<keyword evidence="8" id="KW-0408">Iron</keyword>
<dbReference type="InterPro" id="IPR003439">
    <property type="entry name" value="ABC_transporter-like_ATP-bd"/>
</dbReference>
<dbReference type="PROSITE" id="PS50893">
    <property type="entry name" value="ABC_TRANSPORTER_2"/>
    <property type="match status" value="1"/>
</dbReference>
<gene>
    <name evidence="18" type="ORF">HY544_00215</name>
</gene>
<proteinExistence type="inferred from homology"/>